<proteinExistence type="inferred from homology"/>
<sequence>MAPGSTDETHQTAADTAGAFDPWADPVDAPPPTTAGGPSSGETAPGSTDGAHRPPTDSPRRRPVASRGETRVGGTSADTAASAPTPEPARPTADPAADAPAAEPAWRTAGTSGAALAGTTDDGTRFATADTAGGGGASTRSGAGRGSARRRVGGGFGRRGKRPVAEEPQGTGDPELDGAAADPYSVARTILLDKLTGQPRTRAELADVLAERDIPDEVADAVLDRFTDVGLIDDAAFANAWVESRHRGRGLGKRALAQELRRRGVDDELARDALEELQPEQEEEKARELVRRKLRSMRSLERQVAMRRLLGMLARKGYPGGLAMTVVKEELDAGHEEFPLLDSSGLEPE</sequence>
<dbReference type="Proteomes" id="UP000295060">
    <property type="component" value="Unassembled WGS sequence"/>
</dbReference>
<dbReference type="Pfam" id="PF21982">
    <property type="entry name" value="RecX_HTH1"/>
    <property type="match status" value="1"/>
</dbReference>
<evidence type="ECO:0000259" key="7">
    <source>
        <dbReference type="Pfam" id="PF02631"/>
    </source>
</evidence>
<evidence type="ECO:0000259" key="9">
    <source>
        <dbReference type="Pfam" id="PF21982"/>
    </source>
</evidence>
<reference evidence="10 11" key="1">
    <citation type="submission" date="2019-03" db="EMBL/GenBank/DDBJ databases">
        <title>Genomic Encyclopedia of Type Strains, Phase III (KMG-III): the genomes of soil and plant-associated and newly described type strains.</title>
        <authorList>
            <person name="Whitman W."/>
        </authorList>
    </citation>
    <scope>NUCLEOTIDE SEQUENCE [LARGE SCALE GENOMIC DNA]</scope>
    <source>
        <strain evidence="10 11">VKMAc-2574</strain>
    </source>
</reference>
<feature type="domain" description="RecX second three-helical" evidence="7">
    <location>
        <begin position="233"/>
        <end position="274"/>
    </location>
</feature>
<feature type="domain" description="RecX first three-helical" evidence="9">
    <location>
        <begin position="187"/>
        <end position="225"/>
    </location>
</feature>
<dbReference type="EMBL" id="SODU01000001">
    <property type="protein sequence ID" value="TDW93927.1"/>
    <property type="molecule type" value="Genomic_DNA"/>
</dbReference>
<comment type="caution">
    <text evidence="10">The sequence shown here is derived from an EMBL/GenBank/DDBJ whole genome shotgun (WGS) entry which is preliminary data.</text>
</comment>
<dbReference type="InterPro" id="IPR053924">
    <property type="entry name" value="RecX_HTH_2nd"/>
</dbReference>
<protein>
    <recommendedName>
        <fullName evidence="3 5">Regulatory protein RecX</fullName>
    </recommendedName>
</protein>
<evidence type="ECO:0000256" key="3">
    <source>
        <dbReference type="ARBA" id="ARBA00018111"/>
    </source>
</evidence>
<feature type="compositionally biased region" description="Basic residues" evidence="6">
    <location>
        <begin position="147"/>
        <end position="162"/>
    </location>
</feature>
<dbReference type="InterPro" id="IPR003783">
    <property type="entry name" value="Regulatory_RecX"/>
</dbReference>
<feature type="region of interest" description="Disordered" evidence="6">
    <location>
        <begin position="1"/>
        <end position="181"/>
    </location>
</feature>
<evidence type="ECO:0000313" key="11">
    <source>
        <dbReference type="Proteomes" id="UP000295060"/>
    </source>
</evidence>
<evidence type="ECO:0000313" key="10">
    <source>
        <dbReference type="EMBL" id="TDW93927.1"/>
    </source>
</evidence>
<evidence type="ECO:0000256" key="5">
    <source>
        <dbReference type="HAMAP-Rule" id="MF_01114"/>
    </source>
</evidence>
<feature type="compositionally biased region" description="Basic and acidic residues" evidence="6">
    <location>
        <begin position="50"/>
        <end position="60"/>
    </location>
</feature>
<evidence type="ECO:0000256" key="2">
    <source>
        <dbReference type="ARBA" id="ARBA00009695"/>
    </source>
</evidence>
<feature type="compositionally biased region" description="Low complexity" evidence="6">
    <location>
        <begin position="34"/>
        <end position="43"/>
    </location>
</feature>
<dbReference type="InterPro" id="IPR036388">
    <property type="entry name" value="WH-like_DNA-bd_sf"/>
</dbReference>
<evidence type="ECO:0000256" key="6">
    <source>
        <dbReference type="SAM" id="MobiDB-lite"/>
    </source>
</evidence>
<dbReference type="InterPro" id="IPR053926">
    <property type="entry name" value="RecX_HTH_1st"/>
</dbReference>
<dbReference type="HAMAP" id="MF_01114">
    <property type="entry name" value="RecX"/>
    <property type="match status" value="1"/>
</dbReference>
<comment type="subcellular location">
    <subcellularLocation>
        <location evidence="1 5">Cytoplasm</location>
    </subcellularLocation>
</comment>
<name>A0ABY2FLW4_9ACTN</name>
<dbReference type="Pfam" id="PF21981">
    <property type="entry name" value="RecX_HTH3"/>
    <property type="match status" value="1"/>
</dbReference>
<feature type="compositionally biased region" description="Low complexity" evidence="6">
    <location>
        <begin position="75"/>
        <end position="131"/>
    </location>
</feature>
<gene>
    <name evidence="5" type="primary">recX</name>
    <name evidence="10" type="ORF">EV137_1224</name>
</gene>
<dbReference type="InterPro" id="IPR053925">
    <property type="entry name" value="RecX_HTH_3rd"/>
</dbReference>
<evidence type="ECO:0000256" key="1">
    <source>
        <dbReference type="ARBA" id="ARBA00004496"/>
    </source>
</evidence>
<feature type="domain" description="RecX third three-helical" evidence="8">
    <location>
        <begin position="282"/>
        <end position="326"/>
    </location>
</feature>
<keyword evidence="11" id="KW-1185">Reference proteome</keyword>
<evidence type="ECO:0000256" key="4">
    <source>
        <dbReference type="ARBA" id="ARBA00022490"/>
    </source>
</evidence>
<dbReference type="PANTHER" id="PTHR33602">
    <property type="entry name" value="REGULATORY PROTEIN RECX FAMILY PROTEIN"/>
    <property type="match status" value="1"/>
</dbReference>
<accession>A0ABY2FLW4</accession>
<comment type="function">
    <text evidence="5">Modulates RecA activity.</text>
</comment>
<dbReference type="Pfam" id="PF02631">
    <property type="entry name" value="RecX_HTH2"/>
    <property type="match status" value="1"/>
</dbReference>
<evidence type="ECO:0000259" key="8">
    <source>
        <dbReference type="Pfam" id="PF21981"/>
    </source>
</evidence>
<organism evidence="10 11">
    <name type="scientific">Kribbella pratensis</name>
    <dbReference type="NCBI Taxonomy" id="2512112"/>
    <lineage>
        <taxon>Bacteria</taxon>
        <taxon>Bacillati</taxon>
        <taxon>Actinomycetota</taxon>
        <taxon>Actinomycetes</taxon>
        <taxon>Propionibacteriales</taxon>
        <taxon>Kribbellaceae</taxon>
        <taxon>Kribbella</taxon>
    </lineage>
</organism>
<comment type="similarity">
    <text evidence="2 5">Belongs to the RecX family.</text>
</comment>
<dbReference type="Gene3D" id="1.10.10.10">
    <property type="entry name" value="Winged helix-like DNA-binding domain superfamily/Winged helix DNA-binding domain"/>
    <property type="match status" value="1"/>
</dbReference>
<keyword evidence="4 5" id="KW-0963">Cytoplasm</keyword>
<dbReference type="PANTHER" id="PTHR33602:SF1">
    <property type="entry name" value="REGULATORY PROTEIN RECX FAMILY PROTEIN"/>
    <property type="match status" value="1"/>
</dbReference>